<protein>
    <submittedName>
        <fullName evidence="3">Nucleotidyltransferase family protein</fullName>
    </submittedName>
</protein>
<keyword evidence="4" id="KW-1185">Reference proteome</keyword>
<dbReference type="SUPFAM" id="SSF53448">
    <property type="entry name" value="Nucleotide-diphospho-sugar transferases"/>
    <property type="match status" value="1"/>
</dbReference>
<sequence>MSGKWVFHVKIATKDFAILILAAGSSSRLGQAKQLVKIDGEYLLIRQIKLALKLSNNVTVVIGHEAETYQKLLAPLPVNIIENSKWSTGMGSSIACGVCNIINASNASGLLLMLVDQWQVTEQDIAKLITGHSMGEQLATISCWTETDNNSVEFGPPVIFSQALFDQLSKLDGKEGAKFVLAKLRAQSKQLVEQIELTNAKADLDTPEQLRKLQFQRKA</sequence>
<dbReference type="InterPro" id="IPR025877">
    <property type="entry name" value="MobA-like_NTP_Trfase"/>
</dbReference>
<dbReference type="Proteomes" id="UP000256899">
    <property type="component" value="Unassembled WGS sequence"/>
</dbReference>
<dbReference type="PANTHER" id="PTHR43777:SF1">
    <property type="entry name" value="MOLYBDENUM COFACTOR CYTIDYLYLTRANSFERASE"/>
    <property type="match status" value="1"/>
</dbReference>
<dbReference type="Pfam" id="PF12804">
    <property type="entry name" value="NTP_transf_3"/>
    <property type="match status" value="1"/>
</dbReference>
<organism evidence="3 4">
    <name type="scientific">Thalassotalea euphylliae</name>
    <dbReference type="NCBI Taxonomy" id="1655234"/>
    <lineage>
        <taxon>Bacteria</taxon>
        <taxon>Pseudomonadati</taxon>
        <taxon>Pseudomonadota</taxon>
        <taxon>Gammaproteobacteria</taxon>
        <taxon>Alteromonadales</taxon>
        <taxon>Colwelliaceae</taxon>
        <taxon>Thalassotalea</taxon>
    </lineage>
</organism>
<comment type="caution">
    <text evidence="3">The sequence shown here is derived from an EMBL/GenBank/DDBJ whole genome shotgun (WGS) entry which is preliminary data.</text>
</comment>
<dbReference type="AlphaFoldDB" id="A0A3E0U0A7"/>
<accession>A0A3E0U0A7</accession>
<evidence type="ECO:0000259" key="2">
    <source>
        <dbReference type="Pfam" id="PF12804"/>
    </source>
</evidence>
<evidence type="ECO:0000313" key="3">
    <source>
        <dbReference type="EMBL" id="REL30348.1"/>
    </source>
</evidence>
<dbReference type="PANTHER" id="PTHR43777">
    <property type="entry name" value="MOLYBDENUM COFACTOR CYTIDYLYLTRANSFERASE"/>
    <property type="match status" value="1"/>
</dbReference>
<reference evidence="4" key="1">
    <citation type="submission" date="2018-08" db="EMBL/GenBank/DDBJ databases">
        <title>Thalassotalea euphylliae genome.</title>
        <authorList>
            <person name="Summers S."/>
            <person name="Rice S.A."/>
            <person name="Freckelton M.L."/>
            <person name="Nedved B.T."/>
            <person name="Hadfield M.G."/>
        </authorList>
    </citation>
    <scope>NUCLEOTIDE SEQUENCE [LARGE SCALE GENOMIC DNA]</scope>
    <source>
        <strain evidence="4">H3</strain>
    </source>
</reference>
<proteinExistence type="predicted"/>
<evidence type="ECO:0000256" key="1">
    <source>
        <dbReference type="ARBA" id="ARBA00022842"/>
    </source>
</evidence>
<feature type="domain" description="MobA-like NTP transferase" evidence="2">
    <location>
        <begin position="19"/>
        <end position="184"/>
    </location>
</feature>
<evidence type="ECO:0000313" key="4">
    <source>
        <dbReference type="Proteomes" id="UP000256899"/>
    </source>
</evidence>
<dbReference type="CDD" id="cd04182">
    <property type="entry name" value="GT_2_like_f"/>
    <property type="match status" value="1"/>
</dbReference>
<keyword evidence="1" id="KW-0460">Magnesium</keyword>
<dbReference type="InterPro" id="IPR029044">
    <property type="entry name" value="Nucleotide-diphossugar_trans"/>
</dbReference>
<dbReference type="GO" id="GO:0016779">
    <property type="term" value="F:nucleotidyltransferase activity"/>
    <property type="evidence" value="ECO:0007669"/>
    <property type="project" value="UniProtKB-ARBA"/>
</dbReference>
<keyword evidence="3" id="KW-0808">Transferase</keyword>
<name>A0A3E0U0A7_9GAMM</name>
<gene>
    <name evidence="3" type="ORF">DXX94_06280</name>
</gene>
<dbReference type="Gene3D" id="3.90.550.10">
    <property type="entry name" value="Spore Coat Polysaccharide Biosynthesis Protein SpsA, Chain A"/>
    <property type="match status" value="1"/>
</dbReference>
<dbReference type="EMBL" id="QUOT01000001">
    <property type="protein sequence ID" value="REL30348.1"/>
    <property type="molecule type" value="Genomic_DNA"/>
</dbReference>